<feature type="domain" description="Putative amidase" evidence="1">
    <location>
        <begin position="5"/>
        <end position="171"/>
    </location>
</feature>
<accession>A0A0A3HU38</accession>
<dbReference type="PANTHER" id="PTHR40032">
    <property type="entry name" value="EXPORTED PROTEIN-RELATED"/>
    <property type="match status" value="1"/>
</dbReference>
<dbReference type="EMBL" id="JPVO01000047">
    <property type="protein sequence ID" value="KGR76121.1"/>
    <property type="molecule type" value="Genomic_DNA"/>
</dbReference>
<evidence type="ECO:0000259" key="1">
    <source>
        <dbReference type="Pfam" id="PF12671"/>
    </source>
</evidence>
<comment type="caution">
    <text evidence="2">The sequence shown here is derived from an EMBL/GenBank/DDBJ whole genome shotgun (WGS) entry which is preliminary data.</text>
</comment>
<dbReference type="STRING" id="1384057.CD33_08055"/>
<dbReference type="Proteomes" id="UP000030408">
    <property type="component" value="Unassembled WGS sequence"/>
</dbReference>
<dbReference type="eggNOG" id="ENOG502Z7JI">
    <property type="taxonomic scope" value="Bacteria"/>
</dbReference>
<dbReference type="OrthoDB" id="9812429at2"/>
<evidence type="ECO:0000313" key="3">
    <source>
        <dbReference type="Proteomes" id="UP000030408"/>
    </source>
</evidence>
<dbReference type="PANTHER" id="PTHR40032:SF1">
    <property type="entry name" value="EXPORTED PROTEIN"/>
    <property type="match status" value="1"/>
</dbReference>
<proteinExistence type="predicted"/>
<dbReference type="Gene3D" id="3.90.1720.10">
    <property type="entry name" value="endopeptidase domain like (from Nostoc punctiforme)"/>
    <property type="match status" value="1"/>
</dbReference>
<reference evidence="2 3" key="1">
    <citation type="submission" date="2014-02" db="EMBL/GenBank/DDBJ databases">
        <title>Draft genome sequence of Lysinibacillus sinduriensis JCM 15800.</title>
        <authorList>
            <person name="Zhang F."/>
            <person name="Wang G."/>
            <person name="Zhang L."/>
        </authorList>
    </citation>
    <scope>NUCLEOTIDE SEQUENCE [LARGE SCALE GENOMIC DNA]</scope>
    <source>
        <strain evidence="2 3">JCM 15800</strain>
    </source>
</reference>
<sequence length="178" mass="20213">MAIYYNRVAAVQYARAWWNKKNPNYPAFLVDCTNFVSQCLRAGGAPMSGAPNRGRGWWITDAWKGGRGEGGHYSKESWSYSWSVAHSFRWYLENAKTGLTATRVSSPSELQIGDVICYDFQGNGVVDHTTFVTSMVDGVPYIHAHTADSADRHYDYSNSLAYTPNIRYYFYKIDDVFN</sequence>
<dbReference type="InterPro" id="IPR024301">
    <property type="entry name" value="Amidase_6"/>
</dbReference>
<dbReference type="Pfam" id="PF12671">
    <property type="entry name" value="Amidase_6"/>
    <property type="match status" value="1"/>
</dbReference>
<dbReference type="AlphaFoldDB" id="A0A0A3HU38"/>
<keyword evidence="3" id="KW-1185">Reference proteome</keyword>
<gene>
    <name evidence="2" type="ORF">CD33_08055</name>
</gene>
<evidence type="ECO:0000313" key="2">
    <source>
        <dbReference type="EMBL" id="KGR76121.1"/>
    </source>
</evidence>
<protein>
    <submittedName>
        <fullName evidence="2">Amidase</fullName>
    </submittedName>
</protein>
<name>A0A0A3HU38_9BACL</name>
<organism evidence="2 3">
    <name type="scientific">Ureibacillus sinduriensis BLB-1 = JCM 15800</name>
    <dbReference type="NCBI Taxonomy" id="1384057"/>
    <lineage>
        <taxon>Bacteria</taxon>
        <taxon>Bacillati</taxon>
        <taxon>Bacillota</taxon>
        <taxon>Bacilli</taxon>
        <taxon>Bacillales</taxon>
        <taxon>Caryophanaceae</taxon>
        <taxon>Ureibacillus</taxon>
    </lineage>
</organism>